<accession>A1BCZ8</accession>
<dbReference type="PANTHER" id="PTHR15020:SF11">
    <property type="entry name" value="OS06G0360300 PROTEIN"/>
    <property type="match status" value="1"/>
</dbReference>
<dbReference type="InterPro" id="IPR016040">
    <property type="entry name" value="NAD(P)-bd_dom"/>
</dbReference>
<dbReference type="InterPro" id="IPR036291">
    <property type="entry name" value="NAD(P)-bd_dom_sf"/>
</dbReference>
<dbReference type="STRING" id="290317.Cpha266_0208"/>
<sequence>MNNTCDYRGTVLVAGSTGKTGLWVVKRLQHYGIPVRVLVRSARKAAVFGNTVEVAVGLVQNSADLTEAVKGCDAVISALGSSQFFGEASPAEVDRNGAIRLADEASRMGVRHFAMVSSIAVTRWYHPLNLFAGVLSMKYAAEEHVRSLFSRENRSYTIVRPGGLKDGDPLQFRLHVDQGDRIWNGWINRSDVAELLVESLWLESAKNKTFEVINEAEEVQESLEQYYGKLSN</sequence>
<dbReference type="RefSeq" id="WP_011744115.1">
    <property type="nucleotide sequence ID" value="NC_008639.1"/>
</dbReference>
<dbReference type="SUPFAM" id="SSF51735">
    <property type="entry name" value="NAD(P)-binding Rossmann-fold domains"/>
    <property type="match status" value="1"/>
</dbReference>
<dbReference type="OrthoDB" id="9803892at2"/>
<feature type="domain" description="NAD(P)-binding" evidence="1">
    <location>
        <begin position="15"/>
        <end position="200"/>
    </location>
</feature>
<dbReference type="Pfam" id="PF13460">
    <property type="entry name" value="NAD_binding_10"/>
    <property type="match status" value="1"/>
</dbReference>
<protein>
    <submittedName>
        <fullName evidence="2">NAD-dependent epimerase/dehydratase</fullName>
    </submittedName>
</protein>
<dbReference type="HOGENOM" id="CLU_025711_0_2_10"/>
<proteinExistence type="predicted"/>
<dbReference type="PANTHER" id="PTHR15020">
    <property type="entry name" value="FLAVIN REDUCTASE-RELATED"/>
    <property type="match status" value="1"/>
</dbReference>
<dbReference type="eggNOG" id="COG0702">
    <property type="taxonomic scope" value="Bacteria"/>
</dbReference>
<dbReference type="Proteomes" id="UP000008701">
    <property type="component" value="Chromosome"/>
</dbReference>
<evidence type="ECO:0000259" key="1">
    <source>
        <dbReference type="Pfam" id="PF13460"/>
    </source>
</evidence>
<dbReference type="EMBL" id="CP000492">
    <property type="protein sequence ID" value="ABL64275.1"/>
    <property type="molecule type" value="Genomic_DNA"/>
</dbReference>
<dbReference type="Gene3D" id="3.40.50.720">
    <property type="entry name" value="NAD(P)-binding Rossmann-like Domain"/>
    <property type="match status" value="1"/>
</dbReference>
<evidence type="ECO:0000313" key="2">
    <source>
        <dbReference type="EMBL" id="ABL64275.1"/>
    </source>
</evidence>
<gene>
    <name evidence="2" type="ordered locus">Cpha266_0208</name>
</gene>
<dbReference type="CDD" id="cd05243">
    <property type="entry name" value="SDR_a5"/>
    <property type="match status" value="1"/>
</dbReference>
<evidence type="ECO:0000313" key="3">
    <source>
        <dbReference type="Proteomes" id="UP000008701"/>
    </source>
</evidence>
<name>A1BCZ8_CHLPD</name>
<organism evidence="2 3">
    <name type="scientific">Chlorobium phaeobacteroides (strain DSM 266 / SMG 266 / 2430)</name>
    <dbReference type="NCBI Taxonomy" id="290317"/>
    <lineage>
        <taxon>Bacteria</taxon>
        <taxon>Pseudomonadati</taxon>
        <taxon>Chlorobiota</taxon>
        <taxon>Chlorobiia</taxon>
        <taxon>Chlorobiales</taxon>
        <taxon>Chlorobiaceae</taxon>
        <taxon>Chlorobium/Pelodictyon group</taxon>
        <taxon>Chlorobium</taxon>
    </lineage>
</organism>
<keyword evidence="3" id="KW-1185">Reference proteome</keyword>
<dbReference type="AlphaFoldDB" id="A1BCZ8"/>
<dbReference type="KEGG" id="cph:Cpha266_0208"/>
<reference evidence="2 3" key="1">
    <citation type="submission" date="2006-12" db="EMBL/GenBank/DDBJ databases">
        <title>Complete sequence of Chlorobium phaeobacteroides DSM 266.</title>
        <authorList>
            <consortium name="US DOE Joint Genome Institute"/>
            <person name="Copeland A."/>
            <person name="Lucas S."/>
            <person name="Lapidus A."/>
            <person name="Barry K."/>
            <person name="Detter J.C."/>
            <person name="Glavina del Rio T."/>
            <person name="Hammon N."/>
            <person name="Israni S."/>
            <person name="Pitluck S."/>
            <person name="Goltsman E."/>
            <person name="Schmutz J."/>
            <person name="Larimer F."/>
            <person name="Land M."/>
            <person name="Hauser L."/>
            <person name="Mikhailova N."/>
            <person name="Li T."/>
            <person name="Overmann J."/>
            <person name="Bryant D.A."/>
            <person name="Richardson P."/>
        </authorList>
    </citation>
    <scope>NUCLEOTIDE SEQUENCE [LARGE SCALE GENOMIC DNA]</scope>
    <source>
        <strain evidence="2 3">DSM 266</strain>
    </source>
</reference>